<keyword evidence="1" id="KW-0472">Membrane</keyword>
<dbReference type="EMBL" id="MFZV01000048">
    <property type="protein sequence ID" value="OGK30252.1"/>
    <property type="molecule type" value="Genomic_DNA"/>
</dbReference>
<evidence type="ECO:0000313" key="3">
    <source>
        <dbReference type="EMBL" id="OGK30252.1"/>
    </source>
</evidence>
<dbReference type="PANTHER" id="PTHR43179">
    <property type="entry name" value="RHAMNOSYLTRANSFERASE WBBL"/>
    <property type="match status" value="1"/>
</dbReference>
<reference evidence="3 4" key="1">
    <citation type="journal article" date="2016" name="Nat. Commun.">
        <title>Thousands of microbial genomes shed light on interconnected biogeochemical processes in an aquifer system.</title>
        <authorList>
            <person name="Anantharaman K."/>
            <person name="Brown C.T."/>
            <person name="Hug L.A."/>
            <person name="Sharon I."/>
            <person name="Castelle C.J."/>
            <person name="Probst A.J."/>
            <person name="Thomas B.C."/>
            <person name="Singh A."/>
            <person name="Wilkins M.J."/>
            <person name="Karaoz U."/>
            <person name="Brodie E.L."/>
            <person name="Williams K.H."/>
            <person name="Hubbard S.S."/>
            <person name="Banfield J.F."/>
        </authorList>
    </citation>
    <scope>NUCLEOTIDE SEQUENCE [LARGE SCALE GENOMIC DNA]</scope>
</reference>
<proteinExistence type="predicted"/>
<dbReference type="InterPro" id="IPR029044">
    <property type="entry name" value="Nucleotide-diphossugar_trans"/>
</dbReference>
<sequence length="281" mass="32642">MKRKKVSLIVLNYNGKEHLKEYFTSVFKQTNLPDEVVMFDNLSTDGSREYVSKYFPKVKIVTEDRYNTGTATGSNIGFYHAKGDYVIFQSNDLRLDPHCVEGLVSMLTRDKKIGIVSSVLVWYHKNPQGLRLLDSAGGMLDMYGFGMQNYPNSHLEDLPEKEEVFFTYGGSFIIRREAFKEAGGFDDRFFTLNDDLDLSWRVRLMGYKVVYTKKSIVYHKGSATIKKRAWGQKRFWAEKNSIRSFIKNSDHAHLLKSLPMYIILLFGEITYFLYRGRISLF</sequence>
<dbReference type="PANTHER" id="PTHR43179:SF11">
    <property type="entry name" value="GLYCOSYL TRANSFERASE"/>
    <property type="match status" value="1"/>
</dbReference>
<evidence type="ECO:0000313" key="4">
    <source>
        <dbReference type="Proteomes" id="UP000177199"/>
    </source>
</evidence>
<keyword evidence="1" id="KW-1133">Transmembrane helix</keyword>
<protein>
    <recommendedName>
        <fullName evidence="2">Glycosyltransferase 2-like domain-containing protein</fullName>
    </recommendedName>
</protein>
<dbReference type="SUPFAM" id="SSF53448">
    <property type="entry name" value="Nucleotide-diphospho-sugar transferases"/>
    <property type="match status" value="1"/>
</dbReference>
<organism evidence="3 4">
    <name type="scientific">Candidatus Roizmanbacteria bacterium RIFCSPHIGHO2_12_FULL_33_9</name>
    <dbReference type="NCBI Taxonomy" id="1802045"/>
    <lineage>
        <taxon>Bacteria</taxon>
        <taxon>Candidatus Roizmaniibacteriota</taxon>
    </lineage>
</organism>
<dbReference type="InterPro" id="IPR001173">
    <property type="entry name" value="Glyco_trans_2-like"/>
</dbReference>
<keyword evidence="1" id="KW-0812">Transmembrane</keyword>
<accession>A0A1F7HHL2</accession>
<name>A0A1F7HHL2_9BACT</name>
<dbReference type="Gene3D" id="3.90.550.10">
    <property type="entry name" value="Spore Coat Polysaccharide Biosynthesis Protein SpsA, Chain A"/>
    <property type="match status" value="1"/>
</dbReference>
<evidence type="ECO:0000259" key="2">
    <source>
        <dbReference type="Pfam" id="PF00535"/>
    </source>
</evidence>
<feature type="domain" description="Glycosyltransferase 2-like" evidence="2">
    <location>
        <begin position="7"/>
        <end position="181"/>
    </location>
</feature>
<dbReference type="AlphaFoldDB" id="A0A1F7HHL2"/>
<feature type="non-terminal residue" evidence="3">
    <location>
        <position position="281"/>
    </location>
</feature>
<comment type="caution">
    <text evidence="3">The sequence shown here is derived from an EMBL/GenBank/DDBJ whole genome shotgun (WGS) entry which is preliminary data.</text>
</comment>
<gene>
    <name evidence="3" type="ORF">A3F29_04025</name>
</gene>
<feature type="transmembrane region" description="Helical" evidence="1">
    <location>
        <begin position="253"/>
        <end position="274"/>
    </location>
</feature>
<dbReference type="Proteomes" id="UP000177199">
    <property type="component" value="Unassembled WGS sequence"/>
</dbReference>
<dbReference type="CDD" id="cd04186">
    <property type="entry name" value="GT_2_like_c"/>
    <property type="match status" value="1"/>
</dbReference>
<evidence type="ECO:0000256" key="1">
    <source>
        <dbReference type="SAM" id="Phobius"/>
    </source>
</evidence>
<dbReference type="Pfam" id="PF00535">
    <property type="entry name" value="Glycos_transf_2"/>
    <property type="match status" value="1"/>
</dbReference>